<keyword evidence="2" id="KW-1185">Reference proteome</keyword>
<accession>A0A401TJH3</accession>
<dbReference type="EMBL" id="BEZZ01087360">
    <property type="protein sequence ID" value="GCC42778.1"/>
    <property type="molecule type" value="Genomic_DNA"/>
</dbReference>
<proteinExistence type="predicted"/>
<reference evidence="1 2" key="1">
    <citation type="journal article" date="2018" name="Nat. Ecol. Evol.">
        <title>Shark genomes provide insights into elasmobranch evolution and the origin of vertebrates.</title>
        <authorList>
            <person name="Hara Y"/>
            <person name="Yamaguchi K"/>
            <person name="Onimaru K"/>
            <person name="Kadota M"/>
            <person name="Koyanagi M"/>
            <person name="Keeley SD"/>
            <person name="Tatsumi K"/>
            <person name="Tanaka K"/>
            <person name="Motone F"/>
            <person name="Kageyama Y"/>
            <person name="Nozu R"/>
            <person name="Adachi N"/>
            <person name="Nishimura O"/>
            <person name="Nakagawa R"/>
            <person name="Tanegashima C"/>
            <person name="Kiyatake I"/>
            <person name="Matsumoto R"/>
            <person name="Murakumo K"/>
            <person name="Nishida K"/>
            <person name="Terakita A"/>
            <person name="Kuratani S"/>
            <person name="Sato K"/>
            <person name="Hyodo S Kuraku.S."/>
        </authorList>
    </citation>
    <scope>NUCLEOTIDE SEQUENCE [LARGE SCALE GENOMIC DNA]</scope>
</reference>
<evidence type="ECO:0000313" key="2">
    <source>
        <dbReference type="Proteomes" id="UP000287033"/>
    </source>
</evidence>
<sequence>MIDDEGEVEVFEDNDDEIKLIGYFKNEDSE</sequence>
<dbReference type="AlphaFoldDB" id="A0A401TJH3"/>
<comment type="caution">
    <text evidence="1">The sequence shown here is derived from an EMBL/GenBank/DDBJ whole genome shotgun (WGS) entry which is preliminary data.</text>
</comment>
<dbReference type="Proteomes" id="UP000287033">
    <property type="component" value="Unassembled WGS sequence"/>
</dbReference>
<organism evidence="1 2">
    <name type="scientific">Chiloscyllium punctatum</name>
    <name type="common">Brownbanded bambooshark</name>
    <name type="synonym">Hemiscyllium punctatum</name>
    <dbReference type="NCBI Taxonomy" id="137246"/>
    <lineage>
        <taxon>Eukaryota</taxon>
        <taxon>Metazoa</taxon>
        <taxon>Chordata</taxon>
        <taxon>Craniata</taxon>
        <taxon>Vertebrata</taxon>
        <taxon>Chondrichthyes</taxon>
        <taxon>Elasmobranchii</taxon>
        <taxon>Galeomorphii</taxon>
        <taxon>Galeoidea</taxon>
        <taxon>Orectolobiformes</taxon>
        <taxon>Hemiscylliidae</taxon>
        <taxon>Chiloscyllium</taxon>
    </lineage>
</organism>
<name>A0A401TJH3_CHIPU</name>
<feature type="non-terminal residue" evidence="1">
    <location>
        <position position="30"/>
    </location>
</feature>
<evidence type="ECO:0000313" key="1">
    <source>
        <dbReference type="EMBL" id="GCC42778.1"/>
    </source>
</evidence>
<protein>
    <submittedName>
        <fullName evidence="1">Uncharacterized protein</fullName>
    </submittedName>
</protein>
<dbReference type="Gene3D" id="3.40.30.10">
    <property type="entry name" value="Glutaredoxin"/>
    <property type="match status" value="1"/>
</dbReference>
<gene>
    <name evidence="1" type="ORF">chiPu_0026790</name>
</gene>